<evidence type="ECO:0000313" key="10">
    <source>
        <dbReference type="Proteomes" id="UP001529369"/>
    </source>
</evidence>
<dbReference type="Gene3D" id="3.40.710.10">
    <property type="entry name" value="DD-peptidase/beta-lactamase superfamily"/>
    <property type="match status" value="1"/>
</dbReference>
<comment type="catalytic activity">
    <reaction evidence="1 6">
        <text>a beta-lactam + H2O = a substituted beta-amino acid</text>
        <dbReference type="Rhea" id="RHEA:20401"/>
        <dbReference type="ChEBI" id="CHEBI:15377"/>
        <dbReference type="ChEBI" id="CHEBI:35627"/>
        <dbReference type="ChEBI" id="CHEBI:140347"/>
        <dbReference type="EC" id="3.5.2.6"/>
    </reaction>
</comment>
<comment type="similarity">
    <text evidence="2 6">Belongs to the class-A beta-lactamase family.</text>
</comment>
<dbReference type="InterPro" id="IPR045155">
    <property type="entry name" value="Beta-lactam_cat"/>
</dbReference>
<dbReference type="PANTHER" id="PTHR35333:SF3">
    <property type="entry name" value="BETA-LACTAMASE-TYPE TRANSPEPTIDASE FOLD CONTAINING PROTEIN"/>
    <property type="match status" value="1"/>
</dbReference>
<keyword evidence="10" id="KW-1185">Reference proteome</keyword>
<keyword evidence="7" id="KW-0732">Signal</keyword>
<dbReference type="InterPro" id="IPR023650">
    <property type="entry name" value="Beta-lactam_class-A_AS"/>
</dbReference>
<evidence type="ECO:0000313" key="9">
    <source>
        <dbReference type="EMBL" id="MDN3566492.1"/>
    </source>
</evidence>
<evidence type="ECO:0000259" key="8">
    <source>
        <dbReference type="Pfam" id="PF13354"/>
    </source>
</evidence>
<comment type="caution">
    <text evidence="9">The sequence shown here is derived from an EMBL/GenBank/DDBJ whole genome shotgun (WGS) entry which is preliminary data.</text>
</comment>
<dbReference type="SUPFAM" id="SSF56601">
    <property type="entry name" value="beta-lactamase/transpeptidase-like"/>
    <property type="match status" value="1"/>
</dbReference>
<dbReference type="RefSeq" id="WP_290318417.1">
    <property type="nucleotide sequence ID" value="NZ_JAUFPN010000176.1"/>
</dbReference>
<dbReference type="InterPro" id="IPR000871">
    <property type="entry name" value="Beta-lactam_class-A"/>
</dbReference>
<feature type="domain" description="Beta-lactamase class A catalytic" evidence="8">
    <location>
        <begin position="51"/>
        <end position="259"/>
    </location>
</feature>
<evidence type="ECO:0000256" key="7">
    <source>
        <dbReference type="SAM" id="SignalP"/>
    </source>
</evidence>
<evidence type="ECO:0000256" key="2">
    <source>
        <dbReference type="ARBA" id="ARBA00009009"/>
    </source>
</evidence>
<accession>A0ABT8A9K0</accession>
<dbReference type="PROSITE" id="PS00146">
    <property type="entry name" value="BETA_LACTAMASE_A"/>
    <property type="match status" value="1"/>
</dbReference>
<protein>
    <recommendedName>
        <fullName evidence="3 6">Beta-lactamase</fullName>
        <ecNumber evidence="3 6">3.5.2.6</ecNumber>
    </recommendedName>
</protein>
<name>A0ABT8A9K0_9PROT</name>
<dbReference type="EC" id="3.5.2.6" evidence="3 6"/>
<sequence>MIGRRGMAAGGMMAGLGLMAAARGARAAADPFAGLPAAFAAIEAASGGRLGVAVLDGASGATAGHRAAERFPLASTFKLLAAAAVLARVDAGQDRLDRRIHFGPAELVTYSPLTEPHAGKDGMTLEALCEAAMILSDNTAGNLLLGSLGGPAGLTAFARSLGDAETRLDRTEPTLNEATPGDPRDTTTPAAMLAGLRALTLGTALAPASRERLLGWLRDNRTGDARLRAGLPAGWRAGEKTGSGEHGTTNDVGLVWPPGEVAGGAPVLVAAYLTGTTAPAETRNATLAAVARAVAAALSR</sequence>
<dbReference type="PANTHER" id="PTHR35333">
    <property type="entry name" value="BETA-LACTAMASE"/>
    <property type="match status" value="1"/>
</dbReference>
<organism evidence="9 10">
    <name type="scientific">Paeniroseomonas aquatica</name>
    <dbReference type="NCBI Taxonomy" id="373043"/>
    <lineage>
        <taxon>Bacteria</taxon>
        <taxon>Pseudomonadati</taxon>
        <taxon>Pseudomonadota</taxon>
        <taxon>Alphaproteobacteria</taxon>
        <taxon>Acetobacterales</taxon>
        <taxon>Acetobacteraceae</taxon>
        <taxon>Paeniroseomonas</taxon>
    </lineage>
</organism>
<dbReference type="Pfam" id="PF13354">
    <property type="entry name" value="Beta-lactamase2"/>
    <property type="match status" value="1"/>
</dbReference>
<proteinExistence type="inferred from homology"/>
<gene>
    <name evidence="9" type="primary">bla</name>
    <name evidence="9" type="ORF">QWZ14_19135</name>
</gene>
<dbReference type="InterPro" id="IPR012338">
    <property type="entry name" value="Beta-lactam/transpept-like"/>
</dbReference>
<dbReference type="PRINTS" id="PR00118">
    <property type="entry name" value="BLACTAMASEA"/>
</dbReference>
<evidence type="ECO:0000256" key="6">
    <source>
        <dbReference type="RuleBase" id="RU361140"/>
    </source>
</evidence>
<dbReference type="GO" id="GO:0008800">
    <property type="term" value="F:beta-lactamase activity"/>
    <property type="evidence" value="ECO:0007669"/>
    <property type="project" value="UniProtKB-EC"/>
</dbReference>
<evidence type="ECO:0000256" key="1">
    <source>
        <dbReference type="ARBA" id="ARBA00001526"/>
    </source>
</evidence>
<evidence type="ECO:0000256" key="4">
    <source>
        <dbReference type="ARBA" id="ARBA00022801"/>
    </source>
</evidence>
<feature type="chain" id="PRO_5045841518" description="Beta-lactamase" evidence="7">
    <location>
        <begin position="28"/>
        <end position="300"/>
    </location>
</feature>
<evidence type="ECO:0000256" key="5">
    <source>
        <dbReference type="ARBA" id="ARBA00023251"/>
    </source>
</evidence>
<reference evidence="10" key="1">
    <citation type="journal article" date="2019" name="Int. J. Syst. Evol. Microbiol.">
        <title>The Global Catalogue of Microorganisms (GCM) 10K type strain sequencing project: providing services to taxonomists for standard genome sequencing and annotation.</title>
        <authorList>
            <consortium name="The Broad Institute Genomics Platform"/>
            <consortium name="The Broad Institute Genome Sequencing Center for Infectious Disease"/>
            <person name="Wu L."/>
            <person name="Ma J."/>
        </authorList>
    </citation>
    <scope>NUCLEOTIDE SEQUENCE [LARGE SCALE GENOMIC DNA]</scope>
    <source>
        <strain evidence="10">CECT 7131</strain>
    </source>
</reference>
<dbReference type="EMBL" id="JAUFPN010000176">
    <property type="protein sequence ID" value="MDN3566492.1"/>
    <property type="molecule type" value="Genomic_DNA"/>
</dbReference>
<dbReference type="NCBIfam" id="NF033103">
    <property type="entry name" value="bla_class_A"/>
    <property type="match status" value="1"/>
</dbReference>
<dbReference type="Proteomes" id="UP001529369">
    <property type="component" value="Unassembled WGS sequence"/>
</dbReference>
<keyword evidence="5 6" id="KW-0046">Antibiotic resistance</keyword>
<evidence type="ECO:0000256" key="3">
    <source>
        <dbReference type="ARBA" id="ARBA00012865"/>
    </source>
</evidence>
<feature type="signal peptide" evidence="7">
    <location>
        <begin position="1"/>
        <end position="27"/>
    </location>
</feature>
<keyword evidence="4 6" id="KW-0378">Hydrolase</keyword>